<dbReference type="EMBL" id="OX596098">
    <property type="protein sequence ID" value="CAI9695331.1"/>
    <property type="molecule type" value="Genomic_DNA"/>
</dbReference>
<protein>
    <submittedName>
        <fullName evidence="1">Uncharacterized protein</fullName>
    </submittedName>
</protein>
<dbReference type="Proteomes" id="UP001162501">
    <property type="component" value="Chromosome 14"/>
</dbReference>
<reference evidence="1" key="1">
    <citation type="submission" date="2023-05" db="EMBL/GenBank/DDBJ databases">
        <authorList>
            <consortium name="ELIXIR-Norway"/>
        </authorList>
    </citation>
    <scope>NUCLEOTIDE SEQUENCE</scope>
</reference>
<organism evidence="1 2">
    <name type="scientific">Rangifer tarandus platyrhynchus</name>
    <name type="common">Svalbard reindeer</name>
    <dbReference type="NCBI Taxonomy" id="3082113"/>
    <lineage>
        <taxon>Eukaryota</taxon>
        <taxon>Metazoa</taxon>
        <taxon>Chordata</taxon>
        <taxon>Craniata</taxon>
        <taxon>Vertebrata</taxon>
        <taxon>Euteleostomi</taxon>
        <taxon>Mammalia</taxon>
        <taxon>Eutheria</taxon>
        <taxon>Laurasiatheria</taxon>
        <taxon>Artiodactyla</taxon>
        <taxon>Ruminantia</taxon>
        <taxon>Pecora</taxon>
        <taxon>Cervidae</taxon>
        <taxon>Odocoileinae</taxon>
        <taxon>Rangifer</taxon>
    </lineage>
</organism>
<sequence length="209" mass="21761">MGPPARQGRLGTPVPPLPRAGPCPGPAPRLEAPAPSQPRNSASPLRARSPAHPLRIRIPGRRGGDGGRGGRGGGTGICCGSGGASLRRPAPAPVQPGRCSPRPRDEPGERGDPPTPPATPARHTVKQTQRRQPRASVSRGCVTLGSPAPSLGLSPEDGQGWRQPFRVPAHRHQSGAREAPWRRGLAQAGRRIRHAGLEGRAPLPTAARP</sequence>
<evidence type="ECO:0000313" key="2">
    <source>
        <dbReference type="Proteomes" id="UP001162501"/>
    </source>
</evidence>
<proteinExistence type="predicted"/>
<gene>
    <name evidence="1" type="ORF">MRATA1EN3_LOCUS6544</name>
</gene>
<name>A0ACB0E4V1_RANTA</name>
<accession>A0ACB0E4V1</accession>
<evidence type="ECO:0000313" key="1">
    <source>
        <dbReference type="EMBL" id="CAI9695331.1"/>
    </source>
</evidence>